<gene>
    <name evidence="1" type="ORF">Csa_6G509560</name>
</gene>
<evidence type="ECO:0000313" key="1">
    <source>
        <dbReference type="EMBL" id="KGN48987.1"/>
    </source>
</evidence>
<dbReference type="Proteomes" id="UP000029981">
    <property type="component" value="Chromosome 6"/>
</dbReference>
<reference evidence="1 2" key="2">
    <citation type="journal article" date="2009" name="PLoS ONE">
        <title>An integrated genetic and cytogenetic map of the cucumber genome.</title>
        <authorList>
            <person name="Ren Y."/>
            <person name="Zhang Z."/>
            <person name="Liu J."/>
            <person name="Staub J.E."/>
            <person name="Han Y."/>
            <person name="Cheng Z."/>
            <person name="Li X."/>
            <person name="Lu J."/>
            <person name="Miao H."/>
            <person name="Kang H."/>
            <person name="Xie B."/>
            <person name="Gu X."/>
            <person name="Wang X."/>
            <person name="Du Y."/>
            <person name="Jin W."/>
            <person name="Huang S."/>
        </authorList>
    </citation>
    <scope>NUCLEOTIDE SEQUENCE [LARGE SCALE GENOMIC DNA]</scope>
    <source>
        <strain evidence="2">cv. 9930</strain>
    </source>
</reference>
<evidence type="ECO:0000313" key="2">
    <source>
        <dbReference type="Proteomes" id="UP000029981"/>
    </source>
</evidence>
<accession>A0A0A0KKY3</accession>
<keyword evidence="2" id="KW-1185">Reference proteome</keyword>
<proteinExistence type="predicted"/>
<sequence length="50" mass="5974">MVRPTPTFSTQRLERNMSFTLYQLRRLPNDRSQLLDVNRRYTTGTLTSQL</sequence>
<organism evidence="1 2">
    <name type="scientific">Cucumis sativus</name>
    <name type="common">Cucumber</name>
    <dbReference type="NCBI Taxonomy" id="3659"/>
    <lineage>
        <taxon>Eukaryota</taxon>
        <taxon>Viridiplantae</taxon>
        <taxon>Streptophyta</taxon>
        <taxon>Embryophyta</taxon>
        <taxon>Tracheophyta</taxon>
        <taxon>Spermatophyta</taxon>
        <taxon>Magnoliopsida</taxon>
        <taxon>eudicotyledons</taxon>
        <taxon>Gunneridae</taxon>
        <taxon>Pentapetalae</taxon>
        <taxon>rosids</taxon>
        <taxon>fabids</taxon>
        <taxon>Cucurbitales</taxon>
        <taxon>Cucurbitaceae</taxon>
        <taxon>Benincaseae</taxon>
        <taxon>Cucumis</taxon>
    </lineage>
</organism>
<reference evidence="1 2" key="3">
    <citation type="journal article" date="2010" name="BMC Genomics">
        <title>Transcriptome sequencing and comparative analysis of cucumber flowers with different sex types.</title>
        <authorList>
            <person name="Guo S."/>
            <person name="Zheng Y."/>
            <person name="Joung J.G."/>
            <person name="Liu S."/>
            <person name="Zhang Z."/>
            <person name="Crasta O.R."/>
            <person name="Sobral B.W."/>
            <person name="Xu Y."/>
            <person name="Huang S."/>
            <person name="Fei Z."/>
        </authorList>
    </citation>
    <scope>NUCLEOTIDE SEQUENCE [LARGE SCALE GENOMIC DNA]</scope>
    <source>
        <strain evidence="2">cv. 9930</strain>
    </source>
</reference>
<reference evidence="1 2" key="4">
    <citation type="journal article" date="2011" name="BMC Genomics">
        <title>RNA-Seq improves annotation of protein-coding genes in the cucumber genome.</title>
        <authorList>
            <person name="Li Z."/>
            <person name="Zhang Z."/>
            <person name="Yan P."/>
            <person name="Huang S."/>
            <person name="Fei Z."/>
            <person name="Lin K."/>
        </authorList>
    </citation>
    <scope>NUCLEOTIDE SEQUENCE [LARGE SCALE GENOMIC DNA]</scope>
    <source>
        <strain evidence="2">cv. 9930</strain>
    </source>
</reference>
<dbReference type="AlphaFoldDB" id="A0A0A0KKY3"/>
<dbReference type="EMBL" id="CM002927">
    <property type="protein sequence ID" value="KGN48987.1"/>
    <property type="molecule type" value="Genomic_DNA"/>
</dbReference>
<name>A0A0A0KKY3_CUCSA</name>
<dbReference type="Gramene" id="KGN48987">
    <property type="protein sequence ID" value="KGN48987"/>
    <property type="gene ID" value="Csa_6G509560"/>
</dbReference>
<protein>
    <submittedName>
        <fullName evidence="1">Uncharacterized protein</fullName>
    </submittedName>
</protein>
<reference evidence="1 2" key="1">
    <citation type="journal article" date="2009" name="Nat. Genet.">
        <title>The genome of the cucumber, Cucumis sativus L.</title>
        <authorList>
            <person name="Huang S."/>
            <person name="Li R."/>
            <person name="Zhang Z."/>
            <person name="Li L."/>
            <person name="Gu X."/>
            <person name="Fan W."/>
            <person name="Lucas W.J."/>
            <person name="Wang X."/>
            <person name="Xie B."/>
            <person name="Ni P."/>
            <person name="Ren Y."/>
            <person name="Zhu H."/>
            <person name="Li J."/>
            <person name="Lin K."/>
            <person name="Jin W."/>
            <person name="Fei Z."/>
            <person name="Li G."/>
            <person name="Staub J."/>
            <person name="Kilian A."/>
            <person name="van der Vossen E.A."/>
            <person name="Wu Y."/>
            <person name="Guo J."/>
            <person name="He J."/>
            <person name="Jia Z."/>
            <person name="Ren Y."/>
            <person name="Tian G."/>
            <person name="Lu Y."/>
            <person name="Ruan J."/>
            <person name="Qian W."/>
            <person name="Wang M."/>
            <person name="Huang Q."/>
            <person name="Li B."/>
            <person name="Xuan Z."/>
            <person name="Cao J."/>
            <person name="Asan"/>
            <person name="Wu Z."/>
            <person name="Zhang J."/>
            <person name="Cai Q."/>
            <person name="Bai Y."/>
            <person name="Zhao B."/>
            <person name="Han Y."/>
            <person name="Li Y."/>
            <person name="Li X."/>
            <person name="Wang S."/>
            <person name="Shi Q."/>
            <person name="Liu S."/>
            <person name="Cho W.K."/>
            <person name="Kim J.Y."/>
            <person name="Xu Y."/>
            <person name="Heller-Uszynska K."/>
            <person name="Miao H."/>
            <person name="Cheng Z."/>
            <person name="Zhang S."/>
            <person name="Wu J."/>
            <person name="Yang Y."/>
            <person name="Kang H."/>
            <person name="Li M."/>
            <person name="Liang H."/>
            <person name="Ren X."/>
            <person name="Shi Z."/>
            <person name="Wen M."/>
            <person name="Jian M."/>
            <person name="Yang H."/>
            <person name="Zhang G."/>
            <person name="Yang Z."/>
            <person name="Chen R."/>
            <person name="Liu S."/>
            <person name="Li J."/>
            <person name="Ma L."/>
            <person name="Liu H."/>
            <person name="Zhou Y."/>
            <person name="Zhao J."/>
            <person name="Fang X."/>
            <person name="Li G."/>
            <person name="Fang L."/>
            <person name="Li Y."/>
            <person name="Liu D."/>
            <person name="Zheng H."/>
            <person name="Zhang Y."/>
            <person name="Qin N."/>
            <person name="Li Z."/>
            <person name="Yang G."/>
            <person name="Yang S."/>
            <person name="Bolund L."/>
            <person name="Kristiansen K."/>
            <person name="Zheng H."/>
            <person name="Li S."/>
            <person name="Zhang X."/>
            <person name="Yang H."/>
            <person name="Wang J."/>
            <person name="Sun R."/>
            <person name="Zhang B."/>
            <person name="Jiang S."/>
            <person name="Wang J."/>
            <person name="Du Y."/>
            <person name="Li S."/>
        </authorList>
    </citation>
    <scope>NUCLEOTIDE SEQUENCE [LARGE SCALE GENOMIC DNA]</scope>
    <source>
        <strain evidence="2">cv. 9930</strain>
    </source>
</reference>